<protein>
    <submittedName>
        <fullName evidence="2">Uncharacterized protein</fullName>
    </submittedName>
</protein>
<evidence type="ECO:0000313" key="2">
    <source>
        <dbReference type="EMBL" id="MFC4158382.1"/>
    </source>
</evidence>
<sequence length="274" mass="29218">MNSDSAKSLAVPPTRMRLRWGAISAGLIVALALQLLLTVMGMVAGLAIGRVESEQVESIVLPLSVSVWQGFSMLVAVFLGSYIAARTAGPLRRTEGMMHGFISWAATVVALAWLACTPASLLLGGVFHNVATFTAQANVFEKAPPDSGVLATELENLLRQNARSLVLNTVTPHGIKEWQIQIKSGEREQAIAYLVRNMGFPQLRATVLVDQALILSGNPERASREARQGAERTLANLTQLGQTMLLAVGCSLLLALLGGLFGALDGRRLTPPGR</sequence>
<accession>A0ABV8ML45</accession>
<dbReference type="EMBL" id="JBHSBU010000001">
    <property type="protein sequence ID" value="MFC4158382.1"/>
    <property type="molecule type" value="Genomic_DNA"/>
</dbReference>
<dbReference type="Proteomes" id="UP001595791">
    <property type="component" value="Unassembled WGS sequence"/>
</dbReference>
<keyword evidence="1" id="KW-0812">Transmembrane</keyword>
<feature type="transmembrane region" description="Helical" evidence="1">
    <location>
        <begin position="244"/>
        <end position="264"/>
    </location>
</feature>
<organism evidence="2 3">
    <name type="scientific">Chitinimonas lacunae</name>
    <dbReference type="NCBI Taxonomy" id="1963018"/>
    <lineage>
        <taxon>Bacteria</taxon>
        <taxon>Pseudomonadati</taxon>
        <taxon>Pseudomonadota</taxon>
        <taxon>Betaproteobacteria</taxon>
        <taxon>Neisseriales</taxon>
        <taxon>Chitinibacteraceae</taxon>
        <taxon>Chitinimonas</taxon>
    </lineage>
</organism>
<name>A0ABV8ML45_9NEIS</name>
<gene>
    <name evidence="2" type="ORF">ACFOW7_03310</name>
</gene>
<keyword evidence="1" id="KW-0472">Membrane</keyword>
<evidence type="ECO:0000313" key="3">
    <source>
        <dbReference type="Proteomes" id="UP001595791"/>
    </source>
</evidence>
<keyword evidence="3" id="KW-1185">Reference proteome</keyword>
<feature type="transmembrane region" description="Helical" evidence="1">
    <location>
        <begin position="68"/>
        <end position="89"/>
    </location>
</feature>
<keyword evidence="1" id="KW-1133">Transmembrane helix</keyword>
<feature type="transmembrane region" description="Helical" evidence="1">
    <location>
        <begin position="20"/>
        <end position="48"/>
    </location>
</feature>
<evidence type="ECO:0000256" key="1">
    <source>
        <dbReference type="SAM" id="Phobius"/>
    </source>
</evidence>
<feature type="transmembrane region" description="Helical" evidence="1">
    <location>
        <begin position="101"/>
        <end position="123"/>
    </location>
</feature>
<dbReference type="RefSeq" id="WP_378160993.1">
    <property type="nucleotide sequence ID" value="NZ_JBHSBU010000001.1"/>
</dbReference>
<proteinExistence type="predicted"/>
<comment type="caution">
    <text evidence="2">The sequence shown here is derived from an EMBL/GenBank/DDBJ whole genome shotgun (WGS) entry which is preliminary data.</text>
</comment>
<reference evidence="3" key="1">
    <citation type="journal article" date="2019" name="Int. J. Syst. Evol. Microbiol.">
        <title>The Global Catalogue of Microorganisms (GCM) 10K type strain sequencing project: providing services to taxonomists for standard genome sequencing and annotation.</title>
        <authorList>
            <consortium name="The Broad Institute Genomics Platform"/>
            <consortium name="The Broad Institute Genome Sequencing Center for Infectious Disease"/>
            <person name="Wu L."/>
            <person name="Ma J."/>
        </authorList>
    </citation>
    <scope>NUCLEOTIDE SEQUENCE [LARGE SCALE GENOMIC DNA]</scope>
    <source>
        <strain evidence="3">LMG 29894</strain>
    </source>
</reference>